<dbReference type="OrthoDB" id="9793626at2"/>
<dbReference type="InterPro" id="IPR006139">
    <property type="entry name" value="D-isomer_2_OHA_DH_cat_dom"/>
</dbReference>
<keyword evidence="2 4" id="KW-0560">Oxidoreductase</keyword>
<evidence type="ECO:0000256" key="3">
    <source>
        <dbReference type="ARBA" id="ARBA00023027"/>
    </source>
</evidence>
<comment type="similarity">
    <text evidence="1 4">Belongs to the D-isomer specific 2-hydroxyacid dehydrogenase family.</text>
</comment>
<evidence type="ECO:0000259" key="5">
    <source>
        <dbReference type="Pfam" id="PF00389"/>
    </source>
</evidence>
<dbReference type="Pfam" id="PF02826">
    <property type="entry name" value="2-Hacid_dh_C"/>
    <property type="match status" value="1"/>
</dbReference>
<dbReference type="InterPro" id="IPR043322">
    <property type="entry name" value="CtBP"/>
</dbReference>
<dbReference type="SUPFAM" id="SSF52283">
    <property type="entry name" value="Formate/glycerate dehydrogenase catalytic domain-like"/>
    <property type="match status" value="1"/>
</dbReference>
<evidence type="ECO:0000256" key="1">
    <source>
        <dbReference type="ARBA" id="ARBA00005854"/>
    </source>
</evidence>
<feature type="domain" description="D-isomer specific 2-hydroxyacid dehydrogenase catalytic" evidence="5">
    <location>
        <begin position="21"/>
        <end position="316"/>
    </location>
</feature>
<dbReference type="Proteomes" id="UP000278632">
    <property type="component" value="Unassembled WGS sequence"/>
</dbReference>
<feature type="domain" description="D-isomer specific 2-hydroxyacid dehydrogenase NAD-binding" evidence="6">
    <location>
        <begin position="109"/>
        <end position="284"/>
    </location>
</feature>
<name>A0A3N0BCN0_9ACTN</name>
<dbReference type="PANTHER" id="PTHR43761:SF1">
    <property type="entry name" value="D-ISOMER SPECIFIC 2-HYDROXYACID DEHYDROGENASE CATALYTIC DOMAIN-CONTAINING PROTEIN-RELATED"/>
    <property type="match status" value="1"/>
</dbReference>
<dbReference type="PANTHER" id="PTHR43761">
    <property type="entry name" value="D-ISOMER SPECIFIC 2-HYDROXYACID DEHYDROGENASE FAMILY PROTEIN (AFU_ORTHOLOGUE AFUA_1G13630)"/>
    <property type="match status" value="1"/>
</dbReference>
<dbReference type="InterPro" id="IPR029753">
    <property type="entry name" value="D-isomer_DH_CS"/>
</dbReference>
<dbReference type="InterPro" id="IPR006140">
    <property type="entry name" value="D-isomer_DH_NAD-bd"/>
</dbReference>
<dbReference type="PROSITE" id="PS00671">
    <property type="entry name" value="D_2_HYDROXYACID_DH_3"/>
    <property type="match status" value="1"/>
</dbReference>
<comment type="caution">
    <text evidence="7">The sequence shown here is derived from an EMBL/GenBank/DDBJ whole genome shotgun (WGS) entry which is preliminary data.</text>
</comment>
<evidence type="ECO:0000313" key="7">
    <source>
        <dbReference type="EMBL" id="RNL45056.1"/>
    </source>
</evidence>
<evidence type="ECO:0000256" key="4">
    <source>
        <dbReference type="RuleBase" id="RU003719"/>
    </source>
</evidence>
<dbReference type="GO" id="GO:0051287">
    <property type="term" value="F:NAD binding"/>
    <property type="evidence" value="ECO:0007669"/>
    <property type="project" value="InterPro"/>
</dbReference>
<dbReference type="Pfam" id="PF00389">
    <property type="entry name" value="2-Hacid_dh"/>
    <property type="match status" value="1"/>
</dbReference>
<accession>A0A3N0BCN0</accession>
<dbReference type="GO" id="GO:0016616">
    <property type="term" value="F:oxidoreductase activity, acting on the CH-OH group of donors, NAD or NADP as acceptor"/>
    <property type="evidence" value="ECO:0007669"/>
    <property type="project" value="InterPro"/>
</dbReference>
<dbReference type="RefSeq" id="WP_123191984.1">
    <property type="nucleotide sequence ID" value="NZ_QICD01000008.1"/>
</dbReference>
<dbReference type="InterPro" id="IPR050418">
    <property type="entry name" value="D-iso_2-hydroxyacid_DH_PdxB"/>
</dbReference>
<gene>
    <name evidence="7" type="ORF">DMP08_05665</name>
</gene>
<sequence>MPKIVMIDSDFENMDFEERMARDAGVDFACFDSRGPEDVARLAADADGIVTSYSTLTRATFEKLPRLRVVSRTGVGYDAIDVEAATERGVAVCTAPGYGTEVVSDHAISLALCVLRRLNEIDADMRAGVWDYARRRPLGQVRGRVFGVVGMGDIGRATARKAAGLGFHVACWSRSLVPGRRTPEGYDIVPLDELLESSDVVSLHVALTPETHHLVNGDRLARMKDDAVVVNTARGAVVDTLALASALEAGKLWGAGIDVYEGEPVDFDHPLLRAPHTVLTSHAAYWSEESGLELRTRTMRSAIDVVLGRRPVDCLNFSVFD</sequence>
<proteinExistence type="inferred from homology"/>
<keyword evidence="3" id="KW-0520">NAD</keyword>
<evidence type="ECO:0000259" key="6">
    <source>
        <dbReference type="Pfam" id="PF02826"/>
    </source>
</evidence>
<dbReference type="EMBL" id="QICD01000008">
    <property type="protein sequence ID" value="RNL45056.1"/>
    <property type="molecule type" value="Genomic_DNA"/>
</dbReference>
<evidence type="ECO:0000256" key="2">
    <source>
        <dbReference type="ARBA" id="ARBA00023002"/>
    </source>
</evidence>
<dbReference type="AlphaFoldDB" id="A0A3N0BCN0"/>
<dbReference type="InterPro" id="IPR036291">
    <property type="entry name" value="NAD(P)-bd_dom_sf"/>
</dbReference>
<organism evidence="7 8">
    <name type="scientific">Paraeggerthella hongkongensis</name>
    <dbReference type="NCBI Taxonomy" id="230658"/>
    <lineage>
        <taxon>Bacteria</taxon>
        <taxon>Bacillati</taxon>
        <taxon>Actinomycetota</taxon>
        <taxon>Coriobacteriia</taxon>
        <taxon>Eggerthellales</taxon>
        <taxon>Eggerthellaceae</taxon>
        <taxon>Paraeggerthella</taxon>
    </lineage>
</organism>
<dbReference type="CDD" id="cd05299">
    <property type="entry name" value="CtBP_dh"/>
    <property type="match status" value="1"/>
</dbReference>
<reference evidence="8" key="1">
    <citation type="submission" date="2018-05" db="EMBL/GenBank/DDBJ databases">
        <title>Genome Sequencing of selected type strains of the family Eggerthellaceae.</title>
        <authorList>
            <person name="Danylec N."/>
            <person name="Stoll D.A."/>
            <person name="Doetsch A."/>
            <person name="Huch M."/>
        </authorList>
    </citation>
    <scope>NUCLEOTIDE SEQUENCE [LARGE SCALE GENOMIC DNA]</scope>
    <source>
        <strain evidence="8">DSM 16106</strain>
    </source>
</reference>
<keyword evidence="8" id="KW-1185">Reference proteome</keyword>
<dbReference type="GO" id="GO:0003714">
    <property type="term" value="F:transcription corepressor activity"/>
    <property type="evidence" value="ECO:0007669"/>
    <property type="project" value="InterPro"/>
</dbReference>
<protein>
    <submittedName>
        <fullName evidence="7">C-terminal binding protein</fullName>
    </submittedName>
</protein>
<dbReference type="Gene3D" id="3.40.50.720">
    <property type="entry name" value="NAD(P)-binding Rossmann-like Domain"/>
    <property type="match status" value="2"/>
</dbReference>
<evidence type="ECO:0000313" key="8">
    <source>
        <dbReference type="Proteomes" id="UP000278632"/>
    </source>
</evidence>
<dbReference type="SUPFAM" id="SSF51735">
    <property type="entry name" value="NAD(P)-binding Rossmann-fold domains"/>
    <property type="match status" value="1"/>
</dbReference>